<sequence>MQTMISSESSMNELKIVDSIKNEISMLETILIKLQSKIHNHFLCHLFQPFVAFFPLYLFSVNKSNTKQLVFCDADLNLGSPVFLKIQNHDPVALFGGCNNFAAISREGEVIFIRKKLVIE</sequence>
<reference evidence="1 2" key="1">
    <citation type="submission" date="2024-04" db="EMBL/GenBank/DDBJ databases">
        <title>Tritrichomonas musculus Genome.</title>
        <authorList>
            <person name="Alves-Ferreira E."/>
            <person name="Grigg M."/>
            <person name="Lorenzi H."/>
            <person name="Galac M."/>
        </authorList>
    </citation>
    <scope>NUCLEOTIDE SEQUENCE [LARGE SCALE GENOMIC DNA]</scope>
    <source>
        <strain evidence="1 2">EAF2021</strain>
    </source>
</reference>
<dbReference type="EMBL" id="JAPFFF010000015">
    <property type="protein sequence ID" value="KAK8867120.1"/>
    <property type="molecule type" value="Genomic_DNA"/>
</dbReference>
<organism evidence="1 2">
    <name type="scientific">Tritrichomonas musculus</name>
    <dbReference type="NCBI Taxonomy" id="1915356"/>
    <lineage>
        <taxon>Eukaryota</taxon>
        <taxon>Metamonada</taxon>
        <taxon>Parabasalia</taxon>
        <taxon>Tritrichomonadida</taxon>
        <taxon>Tritrichomonadidae</taxon>
        <taxon>Tritrichomonas</taxon>
    </lineage>
</organism>
<gene>
    <name evidence="1" type="ORF">M9Y10_010092</name>
</gene>
<keyword evidence="2" id="KW-1185">Reference proteome</keyword>
<evidence type="ECO:0000313" key="2">
    <source>
        <dbReference type="Proteomes" id="UP001470230"/>
    </source>
</evidence>
<protein>
    <submittedName>
        <fullName evidence="1">Uncharacterized protein</fullName>
    </submittedName>
</protein>
<name>A0ABR2IR75_9EUKA</name>
<proteinExistence type="predicted"/>
<dbReference type="Proteomes" id="UP001470230">
    <property type="component" value="Unassembled WGS sequence"/>
</dbReference>
<accession>A0ABR2IR75</accession>
<comment type="caution">
    <text evidence="1">The sequence shown here is derived from an EMBL/GenBank/DDBJ whole genome shotgun (WGS) entry which is preliminary data.</text>
</comment>
<evidence type="ECO:0000313" key="1">
    <source>
        <dbReference type="EMBL" id="KAK8867120.1"/>
    </source>
</evidence>